<organism evidence="2 3">
    <name type="scientific">Prorocentrum cordatum</name>
    <dbReference type="NCBI Taxonomy" id="2364126"/>
    <lineage>
        <taxon>Eukaryota</taxon>
        <taxon>Sar</taxon>
        <taxon>Alveolata</taxon>
        <taxon>Dinophyceae</taxon>
        <taxon>Prorocentrales</taxon>
        <taxon>Prorocentraceae</taxon>
        <taxon>Prorocentrum</taxon>
    </lineage>
</organism>
<comment type="caution">
    <text evidence="2">The sequence shown here is derived from an EMBL/GenBank/DDBJ whole genome shotgun (WGS) entry which is preliminary data.</text>
</comment>
<evidence type="ECO:0000256" key="1">
    <source>
        <dbReference type="SAM" id="MobiDB-lite"/>
    </source>
</evidence>
<sequence length="271" mass="28469">MPAWSAHRRGGGHGGNGWGPAASGHSHDWKKDPSGRWQCVGAPPPPWTHESKANRAWTCKGCAGTNHTRNACSTWDLGHETDIFGGGVHDQLHASCRQRPSNVGQSGGKAVGRGRGGTRGGLSDAAAANISARCDPSSACGSAASRGDAPDIGTSAHAVRTLGSWRPGPEMTMAALGEQLTAAVQQARSFASVDPSAGEEAQRESETLLARSQATLQAAQAATQAAKANMRRRLNGKQPAQPPVEPPIPLDRRPHKKQKVQTHLDAWFTLK</sequence>
<keyword evidence="3" id="KW-1185">Reference proteome</keyword>
<dbReference type="EMBL" id="CAUYUJ010014904">
    <property type="protein sequence ID" value="CAK0847481.1"/>
    <property type="molecule type" value="Genomic_DNA"/>
</dbReference>
<feature type="compositionally biased region" description="Pro residues" evidence="1">
    <location>
        <begin position="240"/>
        <end position="249"/>
    </location>
</feature>
<feature type="non-terminal residue" evidence="2">
    <location>
        <position position="271"/>
    </location>
</feature>
<feature type="region of interest" description="Disordered" evidence="1">
    <location>
        <begin position="1"/>
        <end position="51"/>
    </location>
</feature>
<evidence type="ECO:0000313" key="2">
    <source>
        <dbReference type="EMBL" id="CAK0847481.1"/>
    </source>
</evidence>
<dbReference type="Proteomes" id="UP001189429">
    <property type="component" value="Unassembled WGS sequence"/>
</dbReference>
<feature type="region of interest" description="Disordered" evidence="1">
    <location>
        <begin position="223"/>
        <end position="261"/>
    </location>
</feature>
<reference evidence="2" key="1">
    <citation type="submission" date="2023-10" db="EMBL/GenBank/DDBJ databases">
        <authorList>
            <person name="Chen Y."/>
            <person name="Shah S."/>
            <person name="Dougan E. K."/>
            <person name="Thang M."/>
            <person name="Chan C."/>
        </authorList>
    </citation>
    <scope>NUCLEOTIDE SEQUENCE [LARGE SCALE GENOMIC DNA]</scope>
</reference>
<feature type="compositionally biased region" description="Basic residues" evidence="1">
    <location>
        <begin position="1"/>
        <end position="11"/>
    </location>
</feature>
<protein>
    <submittedName>
        <fullName evidence="2">Uncharacterized protein</fullName>
    </submittedName>
</protein>
<accession>A0ABN9TN93</accession>
<evidence type="ECO:0000313" key="3">
    <source>
        <dbReference type="Proteomes" id="UP001189429"/>
    </source>
</evidence>
<proteinExistence type="predicted"/>
<feature type="compositionally biased region" description="Basic and acidic residues" evidence="1">
    <location>
        <begin position="25"/>
        <end position="34"/>
    </location>
</feature>
<name>A0ABN9TN93_9DINO</name>
<gene>
    <name evidence="2" type="ORF">PCOR1329_LOCUS40669</name>
</gene>
<feature type="compositionally biased region" description="Gly residues" evidence="1">
    <location>
        <begin position="105"/>
        <end position="120"/>
    </location>
</feature>
<feature type="region of interest" description="Disordered" evidence="1">
    <location>
        <begin position="98"/>
        <end position="122"/>
    </location>
</feature>